<dbReference type="EMBL" id="JBHUMJ010000002">
    <property type="protein sequence ID" value="MFD2699572.1"/>
    <property type="molecule type" value="Genomic_DNA"/>
</dbReference>
<evidence type="ECO:0000313" key="3">
    <source>
        <dbReference type="Proteomes" id="UP001597540"/>
    </source>
</evidence>
<keyword evidence="1" id="KW-0472">Membrane</keyword>
<evidence type="ECO:0000256" key="1">
    <source>
        <dbReference type="SAM" id="Phobius"/>
    </source>
</evidence>
<evidence type="ECO:0008006" key="4">
    <source>
        <dbReference type="Google" id="ProtNLM"/>
    </source>
</evidence>
<proteinExistence type="predicted"/>
<name>A0ABW5SK88_9BACL</name>
<keyword evidence="1" id="KW-1133">Transmembrane helix</keyword>
<evidence type="ECO:0000313" key="2">
    <source>
        <dbReference type="EMBL" id="MFD2699572.1"/>
    </source>
</evidence>
<sequence>MNKKYEIKIPTSMYFQVIISILNTCLLLFVLRIDDFLSIFLLVILLLGNTIQVVMLLKRILRNNNELEITENKIKINHIEVPIQKIEKIIIQGYFVQSIGIKLYRRKLVSMNLHFRFKNDEEMNVEELGQWASANRIKVTSGKIYRWI</sequence>
<keyword evidence="3" id="KW-1185">Reference proteome</keyword>
<reference evidence="3" key="1">
    <citation type="journal article" date="2019" name="Int. J. Syst. Evol. Microbiol.">
        <title>The Global Catalogue of Microorganisms (GCM) 10K type strain sequencing project: providing services to taxonomists for standard genome sequencing and annotation.</title>
        <authorList>
            <consortium name="The Broad Institute Genomics Platform"/>
            <consortium name="The Broad Institute Genome Sequencing Center for Infectious Disease"/>
            <person name="Wu L."/>
            <person name="Ma J."/>
        </authorList>
    </citation>
    <scope>NUCLEOTIDE SEQUENCE [LARGE SCALE GENOMIC DNA]</scope>
    <source>
        <strain evidence="3">KCTC 33849</strain>
    </source>
</reference>
<keyword evidence="1" id="KW-0812">Transmembrane</keyword>
<protein>
    <recommendedName>
        <fullName evidence="4">DUF304 domain-containing protein</fullName>
    </recommendedName>
</protein>
<organism evidence="2 3">
    <name type="scientific">Paenibacillus shunpengii</name>
    <dbReference type="NCBI Taxonomy" id="2054424"/>
    <lineage>
        <taxon>Bacteria</taxon>
        <taxon>Bacillati</taxon>
        <taxon>Bacillota</taxon>
        <taxon>Bacilli</taxon>
        <taxon>Bacillales</taxon>
        <taxon>Paenibacillaceae</taxon>
        <taxon>Paenibacillus</taxon>
    </lineage>
</organism>
<feature type="transmembrane region" description="Helical" evidence="1">
    <location>
        <begin position="12"/>
        <end position="31"/>
    </location>
</feature>
<gene>
    <name evidence="2" type="ORF">ACFSVM_03765</name>
</gene>
<accession>A0ABW5SK88</accession>
<comment type="caution">
    <text evidence="2">The sequence shown here is derived from an EMBL/GenBank/DDBJ whole genome shotgun (WGS) entry which is preliminary data.</text>
</comment>
<dbReference type="Proteomes" id="UP001597540">
    <property type="component" value="Unassembled WGS sequence"/>
</dbReference>
<dbReference type="RefSeq" id="WP_379260503.1">
    <property type="nucleotide sequence ID" value="NZ_JBHUMJ010000002.1"/>
</dbReference>
<feature type="transmembrane region" description="Helical" evidence="1">
    <location>
        <begin position="37"/>
        <end position="57"/>
    </location>
</feature>